<name>A0A5N5GTQ2_9ROSA</name>
<sequence length="136" mass="14817">MKKMTTAIRLIRPQPPALIFTPPLPSNLGRKASGVRFKQAASVDVSSEPESENSSMDKQQEKPTEKTGDLLSHSFGEGYASRCEDEGFGGISGGNQSLPKMEHGQLVHENHPAYDKSQGSEVKEKEKARHHTDASS</sequence>
<reference evidence="2 3" key="1">
    <citation type="submission" date="2019-09" db="EMBL/GenBank/DDBJ databases">
        <authorList>
            <person name="Ou C."/>
        </authorList>
    </citation>
    <scope>NUCLEOTIDE SEQUENCE [LARGE SCALE GENOMIC DNA]</scope>
    <source>
        <strain evidence="2">S2</strain>
        <tissue evidence="2">Leaf</tissue>
    </source>
</reference>
<organism evidence="2 3">
    <name type="scientific">Pyrus ussuriensis x Pyrus communis</name>
    <dbReference type="NCBI Taxonomy" id="2448454"/>
    <lineage>
        <taxon>Eukaryota</taxon>
        <taxon>Viridiplantae</taxon>
        <taxon>Streptophyta</taxon>
        <taxon>Embryophyta</taxon>
        <taxon>Tracheophyta</taxon>
        <taxon>Spermatophyta</taxon>
        <taxon>Magnoliopsida</taxon>
        <taxon>eudicotyledons</taxon>
        <taxon>Gunneridae</taxon>
        <taxon>Pentapetalae</taxon>
        <taxon>rosids</taxon>
        <taxon>fabids</taxon>
        <taxon>Rosales</taxon>
        <taxon>Rosaceae</taxon>
        <taxon>Amygdaloideae</taxon>
        <taxon>Maleae</taxon>
        <taxon>Pyrus</taxon>
    </lineage>
</organism>
<comment type="caution">
    <text evidence="2">The sequence shown here is derived from an EMBL/GenBank/DDBJ whole genome shotgun (WGS) entry which is preliminary data.</text>
</comment>
<dbReference type="PANTHER" id="PTHR36410:SF1">
    <property type="entry name" value="EXPRESSED PROTEIN"/>
    <property type="match status" value="1"/>
</dbReference>
<reference evidence="2 3" key="3">
    <citation type="submission" date="2019-11" db="EMBL/GenBank/DDBJ databases">
        <title>A de novo genome assembly of a pear dwarfing rootstock.</title>
        <authorList>
            <person name="Wang F."/>
            <person name="Wang J."/>
            <person name="Li S."/>
            <person name="Zhang Y."/>
            <person name="Fang M."/>
            <person name="Ma L."/>
            <person name="Zhao Y."/>
            <person name="Jiang S."/>
        </authorList>
    </citation>
    <scope>NUCLEOTIDE SEQUENCE [LARGE SCALE GENOMIC DNA]</scope>
    <source>
        <strain evidence="2">S2</strain>
        <tissue evidence="2">Leaf</tissue>
    </source>
</reference>
<keyword evidence="3" id="KW-1185">Reference proteome</keyword>
<feature type="compositionally biased region" description="Basic and acidic residues" evidence="1">
    <location>
        <begin position="121"/>
        <end position="136"/>
    </location>
</feature>
<evidence type="ECO:0000256" key="1">
    <source>
        <dbReference type="SAM" id="MobiDB-lite"/>
    </source>
</evidence>
<feature type="region of interest" description="Disordered" evidence="1">
    <location>
        <begin position="16"/>
        <end position="136"/>
    </location>
</feature>
<protein>
    <submittedName>
        <fullName evidence="2">Uncharacterized protein</fullName>
    </submittedName>
</protein>
<gene>
    <name evidence="2" type="ORF">D8674_013912</name>
</gene>
<dbReference type="PANTHER" id="PTHR36410">
    <property type="entry name" value="EXPRESSED PROTEIN"/>
    <property type="match status" value="1"/>
</dbReference>
<feature type="compositionally biased region" description="Basic and acidic residues" evidence="1">
    <location>
        <begin position="100"/>
        <end position="114"/>
    </location>
</feature>
<evidence type="ECO:0000313" key="3">
    <source>
        <dbReference type="Proteomes" id="UP000327157"/>
    </source>
</evidence>
<dbReference type="Proteomes" id="UP000327157">
    <property type="component" value="Chromosome 15"/>
</dbReference>
<reference evidence="3" key="2">
    <citation type="submission" date="2019-10" db="EMBL/GenBank/DDBJ databases">
        <title>A de novo genome assembly of a pear dwarfing rootstock.</title>
        <authorList>
            <person name="Wang F."/>
            <person name="Wang J."/>
            <person name="Li S."/>
            <person name="Zhang Y."/>
            <person name="Fang M."/>
            <person name="Ma L."/>
            <person name="Zhao Y."/>
            <person name="Jiang S."/>
        </authorList>
    </citation>
    <scope>NUCLEOTIDE SEQUENCE [LARGE SCALE GENOMIC DNA]</scope>
</reference>
<proteinExistence type="predicted"/>
<feature type="compositionally biased region" description="Basic and acidic residues" evidence="1">
    <location>
        <begin position="58"/>
        <end position="68"/>
    </location>
</feature>
<dbReference type="AlphaFoldDB" id="A0A5N5GTQ2"/>
<accession>A0A5N5GTQ2</accession>
<dbReference type="EMBL" id="SMOL01000401">
    <property type="protein sequence ID" value="KAB2618043.1"/>
    <property type="molecule type" value="Genomic_DNA"/>
</dbReference>
<dbReference type="OrthoDB" id="1702799at2759"/>
<evidence type="ECO:0000313" key="2">
    <source>
        <dbReference type="EMBL" id="KAB2618043.1"/>
    </source>
</evidence>